<keyword evidence="4" id="KW-0408">Iron</keyword>
<keyword evidence="4" id="KW-0411">Iron-sulfur</keyword>
<evidence type="ECO:0000256" key="3">
    <source>
        <dbReference type="ARBA" id="ARBA00010312"/>
    </source>
</evidence>
<sequence length="735" mass="77850">MRRRDILRLAGLGLGAAGGAGVPALAQNPAKGGARAAAGRLLVPQYRAAGAANFSPIPWNKAWATVAGRLLEVRASSWSEANRRAERLGVYCGTGLTNEEAYAWAKLARLSGARLERSGEGASLALARALEATFGVPAAPNHWLELSKSQTILVIGRAGGAGHPAFTAAQAAAQAGVPVWSLGEGQGASIGNALAVALRGEVAVLGGLIRFIVENKRADAAFLDVHTNAAFRLLPEFGFQNGVFSGFDPKTRRYDPESWGYEFFENGRPARSDQISEEGTVYAQIVQFFAPYTLERVARTAGVGEAALGRFYREFTAPERRPAAIVCAVDAAAEPAAIEQRVRLAAIASLLLGQVGRPGGGIVVASPGFNPQGTADVGATGAMLPGYAGAPPLAAEDFIGWVQRHGVRNQRRLVALLRSWYDTAAPDFGFAALPRSRPGEPALRGTDLEMLVCVGADPLAESNWPLEKLKTLVVLDYVGTNRTARFWQGRGTVRTEVLFLPLAHPDEREGTTTDSGRRIVLLSPASGPRGQSQTGLATAASLWEQIGLKLASRTQPREEYLREARWWRETTPAAVWTEMVGTNLDNPGEIDGAANPRELRCGVAIYAGASAEKLAARRERGEDSSGLGLYPAYGYPWPGDVRVIANRASADLQGTPRVAPPFMRWDGKAWSGPDTPDIANPANPGDPAATRSFPGTPEGVARLFAAYYAAGLNLDTGIAFLPAALPTGGPLPFAK</sequence>
<dbReference type="PANTHER" id="PTHR43598">
    <property type="entry name" value="TUNGSTEN-CONTAINING FORMYLMETHANOFURAN DEHYDROGENASE 2 SUBUNIT B"/>
    <property type="match status" value="1"/>
</dbReference>
<organism evidence="7 8">
    <name type="scientific">Gloeobacter morelensis MG652769</name>
    <dbReference type="NCBI Taxonomy" id="2781736"/>
    <lineage>
        <taxon>Bacteria</taxon>
        <taxon>Bacillati</taxon>
        <taxon>Cyanobacteriota</taxon>
        <taxon>Cyanophyceae</taxon>
        <taxon>Gloeobacterales</taxon>
        <taxon>Gloeobacteraceae</taxon>
        <taxon>Gloeobacter</taxon>
        <taxon>Gloeobacter morelensis</taxon>
    </lineage>
</organism>
<proteinExistence type="inferred from homology"/>
<gene>
    <name evidence="7" type="ORF">ISF26_10425</name>
</gene>
<evidence type="ECO:0000256" key="4">
    <source>
        <dbReference type="ARBA" id="ARBA00022485"/>
    </source>
</evidence>
<evidence type="ECO:0000313" key="7">
    <source>
        <dbReference type="EMBL" id="UFP96590.1"/>
    </source>
</evidence>
<dbReference type="EMBL" id="CP063845">
    <property type="protein sequence ID" value="UFP96590.1"/>
    <property type="molecule type" value="Genomic_DNA"/>
</dbReference>
<evidence type="ECO:0000256" key="1">
    <source>
        <dbReference type="ARBA" id="ARBA00001966"/>
    </source>
</evidence>
<keyword evidence="4" id="KW-0004">4Fe-4S</keyword>
<evidence type="ECO:0000256" key="2">
    <source>
        <dbReference type="ARBA" id="ARBA00004196"/>
    </source>
</evidence>
<name>A0ABY3PS90_9CYAN</name>
<dbReference type="Gene3D" id="3.40.50.740">
    <property type="match status" value="2"/>
</dbReference>
<accession>A0ABY3PS90</accession>
<evidence type="ECO:0000256" key="6">
    <source>
        <dbReference type="SAM" id="MobiDB-lite"/>
    </source>
</evidence>
<comment type="cofactor">
    <cofactor evidence="1">
        <name>[4Fe-4S] cluster</name>
        <dbReference type="ChEBI" id="CHEBI:49883"/>
    </cofactor>
</comment>
<comment type="subcellular location">
    <subcellularLocation>
        <location evidence="2">Cell envelope</location>
    </subcellularLocation>
</comment>
<dbReference type="SUPFAM" id="SSF53706">
    <property type="entry name" value="Formate dehydrogenase/DMSO reductase, domains 1-3"/>
    <property type="match status" value="1"/>
</dbReference>
<dbReference type="Gene3D" id="3.40.228.10">
    <property type="entry name" value="Dimethylsulfoxide Reductase, domain 2"/>
    <property type="match status" value="2"/>
</dbReference>
<evidence type="ECO:0000256" key="5">
    <source>
        <dbReference type="ARBA" id="ARBA00023002"/>
    </source>
</evidence>
<comment type="similarity">
    <text evidence="3">Belongs to the prokaryotic molybdopterin-containing oxidoreductase family.</text>
</comment>
<feature type="region of interest" description="Disordered" evidence="6">
    <location>
        <begin position="671"/>
        <end position="694"/>
    </location>
</feature>
<reference evidence="7 8" key="1">
    <citation type="journal article" date="2021" name="Genome Biol. Evol.">
        <title>Complete Genome Sequencing of a Novel Gloeobacter Species from a Waterfall Cave in Mexico.</title>
        <authorList>
            <person name="Saw J.H."/>
            <person name="Cardona T."/>
            <person name="Montejano G."/>
        </authorList>
    </citation>
    <scope>NUCLEOTIDE SEQUENCE [LARGE SCALE GENOMIC DNA]</scope>
    <source>
        <strain evidence="7">MG652769</strain>
    </source>
</reference>
<dbReference type="PANTHER" id="PTHR43598:SF1">
    <property type="entry name" value="FORMATE DEHYDROGENASE-O MAJOR SUBUNIT"/>
    <property type="match status" value="1"/>
</dbReference>
<evidence type="ECO:0000313" key="8">
    <source>
        <dbReference type="Proteomes" id="UP001054846"/>
    </source>
</evidence>
<keyword evidence="5" id="KW-0560">Oxidoreductase</keyword>
<dbReference type="RefSeq" id="WP_230843830.1">
    <property type="nucleotide sequence ID" value="NZ_CP063845.1"/>
</dbReference>
<dbReference type="Proteomes" id="UP001054846">
    <property type="component" value="Chromosome"/>
</dbReference>
<keyword evidence="8" id="KW-1185">Reference proteome</keyword>
<keyword evidence="4" id="KW-0479">Metal-binding</keyword>
<protein>
    <submittedName>
        <fullName evidence="7">Uncharacterized protein</fullName>
    </submittedName>
</protein>